<name>A0A9D4F3F7_DREPO</name>
<dbReference type="EMBL" id="JAIWYP010000008">
    <property type="protein sequence ID" value="KAH3789030.1"/>
    <property type="molecule type" value="Genomic_DNA"/>
</dbReference>
<keyword evidence="2" id="KW-1185">Reference proteome</keyword>
<dbReference type="Proteomes" id="UP000828390">
    <property type="component" value="Unassembled WGS sequence"/>
</dbReference>
<sequence length="72" mass="8323">MIANSDALHTFCADIVREHVETYDENCIEDLVSAYIREMKKHEQTNEQTTMSCAHYVLSCHMPLNQPDNHVT</sequence>
<proteinExistence type="predicted"/>
<comment type="caution">
    <text evidence="1">The sequence shown here is derived from an EMBL/GenBank/DDBJ whole genome shotgun (WGS) entry which is preliminary data.</text>
</comment>
<protein>
    <submittedName>
        <fullName evidence="1">Uncharacterized protein</fullName>
    </submittedName>
</protein>
<dbReference type="AlphaFoldDB" id="A0A9D4F3F7"/>
<evidence type="ECO:0000313" key="1">
    <source>
        <dbReference type="EMBL" id="KAH3789030.1"/>
    </source>
</evidence>
<organism evidence="1 2">
    <name type="scientific">Dreissena polymorpha</name>
    <name type="common">Zebra mussel</name>
    <name type="synonym">Mytilus polymorpha</name>
    <dbReference type="NCBI Taxonomy" id="45954"/>
    <lineage>
        <taxon>Eukaryota</taxon>
        <taxon>Metazoa</taxon>
        <taxon>Spiralia</taxon>
        <taxon>Lophotrochozoa</taxon>
        <taxon>Mollusca</taxon>
        <taxon>Bivalvia</taxon>
        <taxon>Autobranchia</taxon>
        <taxon>Heteroconchia</taxon>
        <taxon>Euheterodonta</taxon>
        <taxon>Imparidentia</taxon>
        <taxon>Neoheterodontei</taxon>
        <taxon>Myida</taxon>
        <taxon>Dreissenoidea</taxon>
        <taxon>Dreissenidae</taxon>
        <taxon>Dreissena</taxon>
    </lineage>
</organism>
<reference evidence="1" key="1">
    <citation type="journal article" date="2019" name="bioRxiv">
        <title>The Genome of the Zebra Mussel, Dreissena polymorpha: A Resource for Invasive Species Research.</title>
        <authorList>
            <person name="McCartney M.A."/>
            <person name="Auch B."/>
            <person name="Kono T."/>
            <person name="Mallez S."/>
            <person name="Zhang Y."/>
            <person name="Obille A."/>
            <person name="Becker A."/>
            <person name="Abrahante J.E."/>
            <person name="Garbe J."/>
            <person name="Badalamenti J.P."/>
            <person name="Herman A."/>
            <person name="Mangelson H."/>
            <person name="Liachko I."/>
            <person name="Sullivan S."/>
            <person name="Sone E.D."/>
            <person name="Koren S."/>
            <person name="Silverstein K.A.T."/>
            <person name="Beckman K.B."/>
            <person name="Gohl D.M."/>
        </authorList>
    </citation>
    <scope>NUCLEOTIDE SEQUENCE</scope>
    <source>
        <strain evidence="1">Duluth1</strain>
        <tissue evidence="1">Whole animal</tissue>
    </source>
</reference>
<evidence type="ECO:0000313" key="2">
    <source>
        <dbReference type="Proteomes" id="UP000828390"/>
    </source>
</evidence>
<accession>A0A9D4F3F7</accession>
<gene>
    <name evidence="1" type="ORF">DPMN_167197</name>
</gene>
<reference evidence="1" key="2">
    <citation type="submission" date="2020-11" db="EMBL/GenBank/DDBJ databases">
        <authorList>
            <person name="McCartney M.A."/>
            <person name="Auch B."/>
            <person name="Kono T."/>
            <person name="Mallez S."/>
            <person name="Becker A."/>
            <person name="Gohl D.M."/>
            <person name="Silverstein K.A.T."/>
            <person name="Koren S."/>
            <person name="Bechman K.B."/>
            <person name="Herman A."/>
            <person name="Abrahante J.E."/>
            <person name="Garbe J."/>
        </authorList>
    </citation>
    <scope>NUCLEOTIDE SEQUENCE</scope>
    <source>
        <strain evidence="1">Duluth1</strain>
        <tissue evidence="1">Whole animal</tissue>
    </source>
</reference>